<evidence type="ECO:0000256" key="1">
    <source>
        <dbReference type="SAM" id="Phobius"/>
    </source>
</evidence>
<dbReference type="EMBL" id="FLQU01001011">
    <property type="protein sequence ID" value="SBS90933.1"/>
    <property type="molecule type" value="Genomic_DNA"/>
</dbReference>
<dbReference type="VEuPathDB" id="PlasmoDB:PocGH01_00181600"/>
<proteinExistence type="predicted"/>
<evidence type="ECO:0000313" key="3">
    <source>
        <dbReference type="Proteomes" id="UP000078560"/>
    </source>
</evidence>
<reference evidence="3" key="1">
    <citation type="submission" date="2016-05" db="EMBL/GenBank/DDBJ databases">
        <authorList>
            <person name="Naeem Raeece"/>
        </authorList>
    </citation>
    <scope>NUCLEOTIDE SEQUENCE [LARGE SCALE GENOMIC DNA]</scope>
</reference>
<name>A0A1A8WFT5_PLAOA</name>
<accession>A0A1A8WFT5</accession>
<keyword evidence="1" id="KW-0812">Transmembrane</keyword>
<feature type="transmembrane region" description="Helical" evidence="1">
    <location>
        <begin position="164"/>
        <end position="182"/>
    </location>
</feature>
<evidence type="ECO:0000313" key="2">
    <source>
        <dbReference type="EMBL" id="SBS90933.1"/>
    </source>
</evidence>
<gene>
    <name evidence="2" type="ORF">POVCU2_0064530</name>
</gene>
<keyword evidence="1" id="KW-1133">Transmembrane helix</keyword>
<protein>
    <submittedName>
        <fullName evidence="2">PIR Superfamily Protein</fullName>
    </submittedName>
</protein>
<keyword evidence="1" id="KW-0472">Membrane</keyword>
<dbReference type="AlphaFoldDB" id="A0A1A8WFT5"/>
<organism evidence="2 3">
    <name type="scientific">Plasmodium ovale curtisi</name>
    <dbReference type="NCBI Taxonomy" id="864141"/>
    <lineage>
        <taxon>Eukaryota</taxon>
        <taxon>Sar</taxon>
        <taxon>Alveolata</taxon>
        <taxon>Apicomplexa</taxon>
        <taxon>Aconoidasida</taxon>
        <taxon>Haemosporida</taxon>
        <taxon>Plasmodiidae</taxon>
        <taxon>Plasmodium</taxon>
        <taxon>Plasmodium (Plasmodium)</taxon>
    </lineage>
</organism>
<sequence>MAGRLLTDGDYYQIFYKIRDTFNSNNDGEYNEFLHKTDQTLRNISMYLIENYKADYDACRYIHQENDCEKRCKYLNSWLNEKKSIYTSNGNCSYYNELWDNHVEKLWRKIDEKVYNGNGCKRNATLTKTEFPKEKFSVYCNMNPSDVLSLICPDKAYANSCTTILIMTYVFLGIVLIYMYFFKFSNLGNKIKNIIKNKIRIGDHLDEQQNDKLLRSSQIDTMSTINSMYNLSYNSRRN</sequence>
<dbReference type="Proteomes" id="UP000078560">
    <property type="component" value="Unassembled WGS sequence"/>
</dbReference>